<sequence length="601" mass="69264">MKYGMTKLMVMAHLRKTRDMLLLLAVVLVIGACSKSFLEPEPLSFFTPENVFVNKEGYQALLVTMRKDLTREQTGQKNFLAHQWAASEAGVPWLQMDFTRLTPNSDTYQQFVNQINDIFEMVRNANTVISRIDDIEWASETDRNGILAEALWHRAYWYYRLIGNYGDLPFVQEEVRSARVDFKTHSRWAILDKIQADLEFAVQWMPVSAAAGVPSKGAANHLLTKVYLANMEFDKAVEAASAVINGPYALMKNRFGIDAADPAKNVIWDLHRPENKNLTENKETILAFVDRWEAPVEARSPGLFTMRVYNCAWYNNTLAKDKDGNLGMIDKGPLYDSLGRGNPDVALSDYHSYTIWKDGDYNSKNTPDLRRADVNWWDRDELFYNNPASSQYGQPFDPQNMDNPSEYWARIYAMPFYKTYVPNKPDQAGVPYGSNGDWYLFRLAETYLLRAEAYLWLGQNELAAQDINQVRSRAHASLISAAEVTIDFIFDERARELFAEEPRQNELNRVSYILAARNERGYSLSNIHQKNWFYDRVRNLNNFYDHYGEVTQLGQSPRIEPYHFQWPIDDNIITANTLGRINQNEGYVGAENNEPPLEVVE</sequence>
<evidence type="ECO:0000256" key="1">
    <source>
        <dbReference type="ARBA" id="ARBA00004442"/>
    </source>
</evidence>
<organism evidence="8 9">
    <name type="scientific">Olivibacter ginsenosidimutans</name>
    <dbReference type="NCBI Taxonomy" id="1176537"/>
    <lineage>
        <taxon>Bacteria</taxon>
        <taxon>Pseudomonadati</taxon>
        <taxon>Bacteroidota</taxon>
        <taxon>Sphingobacteriia</taxon>
        <taxon>Sphingobacteriales</taxon>
        <taxon>Sphingobacteriaceae</taxon>
        <taxon>Olivibacter</taxon>
    </lineage>
</organism>
<accession>A0ABP9AXJ5</accession>
<evidence type="ECO:0000259" key="7">
    <source>
        <dbReference type="Pfam" id="PF14322"/>
    </source>
</evidence>
<dbReference type="Gene3D" id="1.25.40.390">
    <property type="match status" value="1"/>
</dbReference>
<reference evidence="9" key="1">
    <citation type="journal article" date="2019" name="Int. J. Syst. Evol. Microbiol.">
        <title>The Global Catalogue of Microorganisms (GCM) 10K type strain sequencing project: providing services to taxonomists for standard genome sequencing and annotation.</title>
        <authorList>
            <consortium name="The Broad Institute Genomics Platform"/>
            <consortium name="The Broad Institute Genome Sequencing Center for Infectious Disease"/>
            <person name="Wu L."/>
            <person name="Ma J."/>
        </authorList>
    </citation>
    <scope>NUCLEOTIDE SEQUENCE [LARGE SCALE GENOMIC DNA]</scope>
    <source>
        <strain evidence="9">JCM 18200</strain>
    </source>
</reference>
<dbReference type="Pfam" id="PF14322">
    <property type="entry name" value="SusD-like_3"/>
    <property type="match status" value="1"/>
</dbReference>
<evidence type="ECO:0000256" key="5">
    <source>
        <dbReference type="ARBA" id="ARBA00023237"/>
    </source>
</evidence>
<name>A0ABP9AXJ5_9SPHI</name>
<keyword evidence="3" id="KW-0732">Signal</keyword>
<evidence type="ECO:0000259" key="6">
    <source>
        <dbReference type="Pfam" id="PF07980"/>
    </source>
</evidence>
<evidence type="ECO:0000256" key="4">
    <source>
        <dbReference type="ARBA" id="ARBA00023136"/>
    </source>
</evidence>
<keyword evidence="5" id="KW-0998">Cell outer membrane</keyword>
<dbReference type="InterPro" id="IPR033985">
    <property type="entry name" value="SusD-like_N"/>
</dbReference>
<evidence type="ECO:0000256" key="3">
    <source>
        <dbReference type="ARBA" id="ARBA00022729"/>
    </source>
</evidence>
<comment type="similarity">
    <text evidence="2">Belongs to the SusD family.</text>
</comment>
<evidence type="ECO:0000256" key="2">
    <source>
        <dbReference type="ARBA" id="ARBA00006275"/>
    </source>
</evidence>
<dbReference type="PROSITE" id="PS51257">
    <property type="entry name" value="PROKAR_LIPOPROTEIN"/>
    <property type="match status" value="1"/>
</dbReference>
<dbReference type="InterPro" id="IPR012944">
    <property type="entry name" value="SusD_RagB_dom"/>
</dbReference>
<protein>
    <submittedName>
        <fullName evidence="8">RagB/SusD family nutrient uptake outer membrane protein</fullName>
    </submittedName>
</protein>
<feature type="domain" description="RagB/SusD" evidence="6">
    <location>
        <begin position="328"/>
        <end position="587"/>
    </location>
</feature>
<dbReference type="InterPro" id="IPR011990">
    <property type="entry name" value="TPR-like_helical_dom_sf"/>
</dbReference>
<dbReference type="EMBL" id="BAABIQ010000006">
    <property type="protein sequence ID" value="GAA4786455.1"/>
    <property type="molecule type" value="Genomic_DNA"/>
</dbReference>
<dbReference type="Proteomes" id="UP001501411">
    <property type="component" value="Unassembled WGS sequence"/>
</dbReference>
<comment type="subcellular location">
    <subcellularLocation>
        <location evidence="1">Cell outer membrane</location>
    </subcellularLocation>
</comment>
<keyword evidence="4" id="KW-0472">Membrane</keyword>
<dbReference type="Pfam" id="PF07980">
    <property type="entry name" value="SusD_RagB"/>
    <property type="match status" value="1"/>
</dbReference>
<keyword evidence="9" id="KW-1185">Reference proteome</keyword>
<evidence type="ECO:0000313" key="8">
    <source>
        <dbReference type="EMBL" id="GAA4786455.1"/>
    </source>
</evidence>
<proteinExistence type="inferred from homology"/>
<dbReference type="SUPFAM" id="SSF48452">
    <property type="entry name" value="TPR-like"/>
    <property type="match status" value="1"/>
</dbReference>
<evidence type="ECO:0000313" key="9">
    <source>
        <dbReference type="Proteomes" id="UP001501411"/>
    </source>
</evidence>
<comment type="caution">
    <text evidence="8">The sequence shown here is derived from an EMBL/GenBank/DDBJ whole genome shotgun (WGS) entry which is preliminary data.</text>
</comment>
<feature type="domain" description="SusD-like N-terminal" evidence="7">
    <location>
        <begin position="105"/>
        <end position="228"/>
    </location>
</feature>
<gene>
    <name evidence="8" type="ORF">GCM10023231_13070</name>
</gene>